<dbReference type="Gene3D" id="1.10.10.60">
    <property type="entry name" value="Homeodomain-like"/>
    <property type="match status" value="1"/>
</dbReference>
<evidence type="ECO:0000256" key="2">
    <source>
        <dbReference type="ARBA" id="ARBA00023015"/>
    </source>
</evidence>
<dbReference type="Pfam" id="PF02909">
    <property type="entry name" value="TetR_C_1"/>
    <property type="match status" value="1"/>
</dbReference>
<dbReference type="InterPro" id="IPR009057">
    <property type="entry name" value="Homeodomain-like_sf"/>
</dbReference>
<evidence type="ECO:0000256" key="4">
    <source>
        <dbReference type="ARBA" id="ARBA00023163"/>
    </source>
</evidence>
<dbReference type="Pfam" id="PF00440">
    <property type="entry name" value="TetR_N"/>
    <property type="match status" value="1"/>
</dbReference>
<evidence type="ECO:0000256" key="1">
    <source>
        <dbReference type="ARBA" id="ARBA00022491"/>
    </source>
</evidence>
<dbReference type="InterPro" id="IPR001647">
    <property type="entry name" value="HTH_TetR"/>
</dbReference>
<evidence type="ECO:0000313" key="8">
    <source>
        <dbReference type="Proteomes" id="UP000198253"/>
    </source>
</evidence>
<dbReference type="SUPFAM" id="SSF46689">
    <property type="entry name" value="Homeodomain-like"/>
    <property type="match status" value="1"/>
</dbReference>
<protein>
    <submittedName>
        <fullName evidence="7">Transcriptional regulator, TetR family</fullName>
    </submittedName>
</protein>
<feature type="DNA-binding region" description="H-T-H motif" evidence="5">
    <location>
        <begin position="30"/>
        <end position="49"/>
    </location>
</feature>
<evidence type="ECO:0000256" key="5">
    <source>
        <dbReference type="PROSITE-ProRule" id="PRU00335"/>
    </source>
</evidence>
<keyword evidence="1" id="KW-0678">Repressor</keyword>
<dbReference type="PRINTS" id="PR00400">
    <property type="entry name" value="TETREPRESSOR"/>
</dbReference>
<evidence type="ECO:0000259" key="6">
    <source>
        <dbReference type="PROSITE" id="PS50977"/>
    </source>
</evidence>
<name>A0A1C4ZM23_MICEC</name>
<dbReference type="GO" id="GO:0000976">
    <property type="term" value="F:transcription cis-regulatory region binding"/>
    <property type="evidence" value="ECO:0007669"/>
    <property type="project" value="TreeGrafter"/>
</dbReference>
<keyword evidence="8" id="KW-1185">Reference proteome</keyword>
<keyword evidence="4" id="KW-0804">Transcription</keyword>
<dbReference type="FunCoup" id="A0A1C4ZM23">
    <property type="interactions" value="4"/>
</dbReference>
<keyword evidence="2" id="KW-0805">Transcription regulation</keyword>
<dbReference type="Gene3D" id="1.10.357.10">
    <property type="entry name" value="Tetracycline Repressor, domain 2"/>
    <property type="match status" value="1"/>
</dbReference>
<proteinExistence type="predicted"/>
<feature type="domain" description="HTH tetR-type" evidence="6">
    <location>
        <begin position="7"/>
        <end position="67"/>
    </location>
</feature>
<dbReference type="InterPro" id="IPR003012">
    <property type="entry name" value="Tet_transcr_reg_TetR"/>
</dbReference>
<dbReference type="InterPro" id="IPR050109">
    <property type="entry name" value="HTH-type_TetR-like_transc_reg"/>
</dbReference>
<dbReference type="InterPro" id="IPR036271">
    <property type="entry name" value="Tet_transcr_reg_TetR-rel_C_sf"/>
</dbReference>
<reference evidence="8" key="1">
    <citation type="submission" date="2016-06" db="EMBL/GenBank/DDBJ databases">
        <authorList>
            <person name="Varghese N."/>
            <person name="Submissions Spin"/>
        </authorList>
    </citation>
    <scope>NUCLEOTIDE SEQUENCE [LARGE SCALE GENOMIC DNA]</scope>
    <source>
        <strain evidence="8">DSM 43816</strain>
    </source>
</reference>
<dbReference type="GO" id="GO:0046677">
    <property type="term" value="P:response to antibiotic"/>
    <property type="evidence" value="ECO:0007669"/>
    <property type="project" value="InterPro"/>
</dbReference>
<evidence type="ECO:0000256" key="3">
    <source>
        <dbReference type="ARBA" id="ARBA00023125"/>
    </source>
</evidence>
<dbReference type="RefSeq" id="WP_231931477.1">
    <property type="nucleotide sequence ID" value="NZ_LT607413.1"/>
</dbReference>
<dbReference type="GO" id="GO:0045892">
    <property type="term" value="P:negative regulation of DNA-templated transcription"/>
    <property type="evidence" value="ECO:0007669"/>
    <property type="project" value="InterPro"/>
</dbReference>
<dbReference type="AlphaFoldDB" id="A0A1C4ZM23"/>
<dbReference type="InterPro" id="IPR004111">
    <property type="entry name" value="Repressor_TetR_C"/>
</dbReference>
<organism evidence="7 8">
    <name type="scientific">Micromonospora echinospora</name>
    <name type="common">Micromonospora purpurea</name>
    <dbReference type="NCBI Taxonomy" id="1877"/>
    <lineage>
        <taxon>Bacteria</taxon>
        <taxon>Bacillati</taxon>
        <taxon>Actinomycetota</taxon>
        <taxon>Actinomycetes</taxon>
        <taxon>Micromonosporales</taxon>
        <taxon>Micromonosporaceae</taxon>
        <taxon>Micromonospora</taxon>
    </lineage>
</organism>
<dbReference type="SUPFAM" id="SSF48498">
    <property type="entry name" value="Tetracyclin repressor-like, C-terminal domain"/>
    <property type="match status" value="1"/>
</dbReference>
<sequence length="220" mass="23809">MGEPARQLSRERMLRAAVGIADTRGLGGLTMRSLAAELDAKPMSLYHYIRNKDELLDALVDGVFAEIELPKVGGDWRAEVRRRSLSARTVLARHPWALTLVESRTSPGPATLRHHDAMLGTLRAGGFSLQMTAHAYAVVDAYVYGFVLQEASLPFDNADSADAVAGAIMEGFAAGEYPHLVELATQHVQQPGYHFGGQFEFGLDLILDALAAHGNATRPS</sequence>
<dbReference type="PANTHER" id="PTHR30055">
    <property type="entry name" value="HTH-TYPE TRANSCRIPTIONAL REGULATOR RUTR"/>
    <property type="match status" value="1"/>
</dbReference>
<dbReference type="PANTHER" id="PTHR30055:SF151">
    <property type="entry name" value="TRANSCRIPTIONAL REGULATORY PROTEIN"/>
    <property type="match status" value="1"/>
</dbReference>
<dbReference type="GO" id="GO:0003700">
    <property type="term" value="F:DNA-binding transcription factor activity"/>
    <property type="evidence" value="ECO:0007669"/>
    <property type="project" value="TreeGrafter"/>
</dbReference>
<dbReference type="InParanoid" id="A0A1C4ZM23"/>
<dbReference type="EMBL" id="LT607413">
    <property type="protein sequence ID" value="SCF33975.1"/>
    <property type="molecule type" value="Genomic_DNA"/>
</dbReference>
<dbReference type="PROSITE" id="PS50977">
    <property type="entry name" value="HTH_TETR_2"/>
    <property type="match status" value="1"/>
</dbReference>
<keyword evidence="3 5" id="KW-0238">DNA-binding</keyword>
<accession>A0A1C4ZM23</accession>
<evidence type="ECO:0000313" key="7">
    <source>
        <dbReference type="EMBL" id="SCF33975.1"/>
    </source>
</evidence>
<dbReference type="Proteomes" id="UP000198253">
    <property type="component" value="Chromosome I"/>
</dbReference>
<gene>
    <name evidence="7" type="ORF">GA0070618_5463</name>
</gene>